<comment type="caution">
    <text evidence="2">The sequence shown here is derived from an EMBL/GenBank/DDBJ whole genome shotgun (WGS) entry which is preliminary data.</text>
</comment>
<dbReference type="AlphaFoldDB" id="A0A0W8EQ83"/>
<organism evidence="2">
    <name type="scientific">hydrocarbon metagenome</name>
    <dbReference type="NCBI Taxonomy" id="938273"/>
    <lineage>
        <taxon>unclassified sequences</taxon>
        <taxon>metagenomes</taxon>
        <taxon>ecological metagenomes</taxon>
    </lineage>
</organism>
<evidence type="ECO:0000313" key="2">
    <source>
        <dbReference type="EMBL" id="KUG10839.1"/>
    </source>
</evidence>
<protein>
    <submittedName>
        <fullName evidence="2">Uncharacterized protein</fullName>
    </submittedName>
</protein>
<dbReference type="EMBL" id="LNQE01001736">
    <property type="protein sequence ID" value="KUG10839.1"/>
    <property type="molecule type" value="Genomic_DNA"/>
</dbReference>
<accession>A0A0W8EQ83</accession>
<sequence length="44" mass="4986">MLEKGITSLPGRKMRGLVSDYKKRENPVDAERIPANRSDTCRVP</sequence>
<reference evidence="2" key="1">
    <citation type="journal article" date="2015" name="Proc. Natl. Acad. Sci. U.S.A.">
        <title>Networks of energetic and metabolic interactions define dynamics in microbial communities.</title>
        <authorList>
            <person name="Embree M."/>
            <person name="Liu J.K."/>
            <person name="Al-Bassam M.M."/>
            <person name="Zengler K."/>
        </authorList>
    </citation>
    <scope>NUCLEOTIDE SEQUENCE</scope>
</reference>
<name>A0A0W8EQ83_9ZZZZ</name>
<evidence type="ECO:0000256" key="1">
    <source>
        <dbReference type="SAM" id="MobiDB-lite"/>
    </source>
</evidence>
<gene>
    <name evidence="2" type="ORF">ASZ90_016512</name>
</gene>
<feature type="region of interest" description="Disordered" evidence="1">
    <location>
        <begin position="1"/>
        <end position="44"/>
    </location>
</feature>
<feature type="compositionally biased region" description="Basic and acidic residues" evidence="1">
    <location>
        <begin position="20"/>
        <end position="34"/>
    </location>
</feature>
<proteinExistence type="predicted"/>